<evidence type="ECO:0000313" key="2">
    <source>
        <dbReference type="Proteomes" id="UP000051836"/>
    </source>
</evidence>
<keyword evidence="2" id="KW-1185">Reference proteome</keyword>
<accession>A0A0Q3MI78</accession>
<name>A0A0Q3MI78_AMAAE</name>
<sequence>MGVWAPGPIFGERWTLQMALLRIIAGSADLLTASRFEMSELRHCLFCVYHETVIPENPHIPTLASPLVQVLQLQGQSHVLHQMLSLAQGVTSGQEEQCAKPYPPPILPEALQTKEERDSQSIASFLQDMMMKDLQG</sequence>
<protein>
    <submittedName>
        <fullName evidence="1">Uncharacterized protein</fullName>
    </submittedName>
</protein>
<reference evidence="1 2" key="1">
    <citation type="submission" date="2015-10" db="EMBL/GenBank/DDBJ databases">
        <authorList>
            <person name="Gilbert D.G."/>
        </authorList>
    </citation>
    <scope>NUCLEOTIDE SEQUENCE [LARGE SCALE GENOMIC DNA]</scope>
    <source>
        <strain evidence="1">FVVF132</strain>
    </source>
</reference>
<proteinExistence type="predicted"/>
<dbReference type="EMBL" id="LMAW01002036">
    <property type="protein sequence ID" value="KQK82048.1"/>
    <property type="molecule type" value="Genomic_DNA"/>
</dbReference>
<dbReference type="Proteomes" id="UP000051836">
    <property type="component" value="Unassembled WGS sequence"/>
</dbReference>
<gene>
    <name evidence="1" type="ORF">AAES_74988</name>
</gene>
<dbReference type="AlphaFoldDB" id="A0A0Q3MI78"/>
<comment type="caution">
    <text evidence="1">The sequence shown here is derived from an EMBL/GenBank/DDBJ whole genome shotgun (WGS) entry which is preliminary data.</text>
</comment>
<organism evidence="1 2">
    <name type="scientific">Amazona aestiva</name>
    <name type="common">Blue-fronted Amazon parrot</name>
    <dbReference type="NCBI Taxonomy" id="12930"/>
    <lineage>
        <taxon>Eukaryota</taxon>
        <taxon>Metazoa</taxon>
        <taxon>Chordata</taxon>
        <taxon>Craniata</taxon>
        <taxon>Vertebrata</taxon>
        <taxon>Euteleostomi</taxon>
        <taxon>Archelosauria</taxon>
        <taxon>Archosauria</taxon>
        <taxon>Dinosauria</taxon>
        <taxon>Saurischia</taxon>
        <taxon>Theropoda</taxon>
        <taxon>Coelurosauria</taxon>
        <taxon>Aves</taxon>
        <taxon>Neognathae</taxon>
        <taxon>Neoaves</taxon>
        <taxon>Telluraves</taxon>
        <taxon>Australaves</taxon>
        <taxon>Psittaciformes</taxon>
        <taxon>Psittacidae</taxon>
        <taxon>Amazona</taxon>
    </lineage>
</organism>
<evidence type="ECO:0000313" key="1">
    <source>
        <dbReference type="EMBL" id="KQK82048.1"/>
    </source>
</evidence>